<keyword evidence="3" id="KW-1185">Reference proteome</keyword>
<dbReference type="RefSeq" id="WP_158027941.1">
    <property type="nucleotide sequence ID" value="NZ_BMHG01000001.1"/>
</dbReference>
<feature type="compositionally biased region" description="Low complexity" evidence="1">
    <location>
        <begin position="399"/>
        <end position="423"/>
    </location>
</feature>
<dbReference type="InterPro" id="IPR050625">
    <property type="entry name" value="ParA/MinD_ATPase"/>
</dbReference>
<dbReference type="GO" id="GO:0005524">
    <property type="term" value="F:ATP binding"/>
    <property type="evidence" value="ECO:0007669"/>
    <property type="project" value="TreeGrafter"/>
</dbReference>
<evidence type="ECO:0000313" key="2">
    <source>
        <dbReference type="EMBL" id="KAB1649351.1"/>
    </source>
</evidence>
<proteinExistence type="predicted"/>
<dbReference type="EMBL" id="WBJY01000001">
    <property type="protein sequence ID" value="KAB1649351.1"/>
    <property type="molecule type" value="Genomic_DNA"/>
</dbReference>
<reference evidence="2 3" key="1">
    <citation type="submission" date="2019-09" db="EMBL/GenBank/DDBJ databases">
        <title>Phylogeny of genus Pseudoclavibacter and closely related genus.</title>
        <authorList>
            <person name="Li Y."/>
        </authorList>
    </citation>
    <scope>NUCLEOTIDE SEQUENCE [LARGE SCALE GENOMIC DNA]</scope>
    <source>
        <strain evidence="2 3">EGI 60007</strain>
    </source>
</reference>
<gene>
    <name evidence="2" type="ORF">F8O04_03525</name>
</gene>
<comment type="caution">
    <text evidence="2">The sequence shown here is derived from an EMBL/GenBank/DDBJ whole genome shotgun (WGS) entry which is preliminary data.</text>
</comment>
<sequence length="769" mass="79759">MSDETVHYAREAVIRHDGRGEVRDAEGAEAVTAADADELRAVVMQRIIEFATDVGAPVNLRVADVDGVYRLVVHPGGAITEEGGFEPLGPGDDVLWSGGGGAHTGAAADVDDVAGDDGGFHDEGLDSDFGGLGDEPVDGDFEVPVSDRPAAAHGGRHAGASASGASPDVSRPAWPEPEPEPDGGYSALFGRTDGDGTAANAADVHETIQLPRPGMMREEPPAVTGLQPIVPPSGAGGGADDGDDGLDGGDGLDGDDLLAVELEDEDVHDDAETDGRTPEDGVDDAFDEAGPGESAGDDRVVADWGTGGLDIVTGAIATPRTWAGAGEAEAPGERASDAGDETPVPAALTGEDAYGDGGRSTPEWTPRFPRAAAAPQAPVDQTSPADRTSAGDQSPAGVGPWLAPAGPQAPGPVQAPGAGWPQQHGQAGADRAPTGHAADARGVSAAPAGSTATSSTTEAGPTLGDFLAENTTRKDPLASRGWRAGLRRGTGGLLKLGPGARERAEREEIATIQKPLDGPKTVVVVNPKGGAHKTTTTLMIAAMFGMHRGGYTLAWDNNETRGTLGWRSHRANHQRTAVDLLRQLSHFEISGGATIADIDRFVRNQGTAKFDVLASDDDAASAAIIDADAFWRLHRTLSRFYRVVVIDTGNNMRASNWEAALELADQLVIVSTAREDTAASAAWLADGLRERGYADKLADAVTILSSPSSKEDPQLQARLRDHFTQLTRAVVEVPYDEEFVGGGELHVEQLRPETRDAWRHAAAVIAQGL</sequence>
<dbReference type="Proteomes" id="UP000431744">
    <property type="component" value="Unassembled WGS sequence"/>
</dbReference>
<feature type="compositionally biased region" description="Low complexity" evidence="1">
    <location>
        <begin position="148"/>
        <end position="167"/>
    </location>
</feature>
<feature type="compositionally biased region" description="Low complexity" evidence="1">
    <location>
        <begin position="366"/>
        <end position="378"/>
    </location>
</feature>
<dbReference type="SUPFAM" id="SSF52540">
    <property type="entry name" value="P-loop containing nucleoside triphosphate hydrolases"/>
    <property type="match status" value="1"/>
</dbReference>
<feature type="region of interest" description="Disordered" evidence="1">
    <location>
        <begin position="109"/>
        <end position="300"/>
    </location>
</feature>
<dbReference type="AlphaFoldDB" id="A0A6H9WNR7"/>
<dbReference type="GO" id="GO:0016887">
    <property type="term" value="F:ATP hydrolysis activity"/>
    <property type="evidence" value="ECO:0007669"/>
    <property type="project" value="TreeGrafter"/>
</dbReference>
<protein>
    <recommendedName>
        <fullName evidence="4">Chromosome partitioning protein</fullName>
    </recommendedName>
</protein>
<evidence type="ECO:0000256" key="1">
    <source>
        <dbReference type="SAM" id="MobiDB-lite"/>
    </source>
</evidence>
<feature type="compositionally biased region" description="Low complexity" evidence="1">
    <location>
        <begin position="444"/>
        <end position="462"/>
    </location>
</feature>
<feature type="region of interest" description="Disordered" evidence="1">
    <location>
        <begin position="323"/>
        <end position="479"/>
    </location>
</feature>
<dbReference type="GO" id="GO:0051782">
    <property type="term" value="P:negative regulation of cell division"/>
    <property type="evidence" value="ECO:0007669"/>
    <property type="project" value="TreeGrafter"/>
</dbReference>
<evidence type="ECO:0000313" key="3">
    <source>
        <dbReference type="Proteomes" id="UP000431744"/>
    </source>
</evidence>
<dbReference type="GO" id="GO:0009898">
    <property type="term" value="C:cytoplasmic side of plasma membrane"/>
    <property type="evidence" value="ECO:0007669"/>
    <property type="project" value="TreeGrafter"/>
</dbReference>
<dbReference type="PANTHER" id="PTHR43384:SF14">
    <property type="entry name" value="ESX-1 SECRETION-ASSOCIATED PROTEIN ESPI"/>
    <property type="match status" value="1"/>
</dbReference>
<evidence type="ECO:0008006" key="4">
    <source>
        <dbReference type="Google" id="ProtNLM"/>
    </source>
</evidence>
<feature type="compositionally biased region" description="Acidic residues" evidence="1">
    <location>
        <begin position="240"/>
        <end position="272"/>
    </location>
</feature>
<name>A0A6H9WNR7_9MICO</name>
<organism evidence="2 3">
    <name type="scientific">Pseudoclavibacter endophyticus</name>
    <dbReference type="NCBI Taxonomy" id="1778590"/>
    <lineage>
        <taxon>Bacteria</taxon>
        <taxon>Bacillati</taxon>
        <taxon>Actinomycetota</taxon>
        <taxon>Actinomycetes</taxon>
        <taxon>Micrococcales</taxon>
        <taxon>Microbacteriaceae</taxon>
        <taxon>Pseudoclavibacter</taxon>
    </lineage>
</organism>
<dbReference type="PANTHER" id="PTHR43384">
    <property type="entry name" value="SEPTUM SITE-DETERMINING PROTEIN MIND HOMOLOG, CHLOROPLASTIC-RELATED"/>
    <property type="match status" value="1"/>
</dbReference>
<dbReference type="InterPro" id="IPR027417">
    <property type="entry name" value="P-loop_NTPase"/>
</dbReference>
<dbReference type="GO" id="GO:0005829">
    <property type="term" value="C:cytosol"/>
    <property type="evidence" value="ECO:0007669"/>
    <property type="project" value="TreeGrafter"/>
</dbReference>
<accession>A0A6H9WNR7</accession>
<dbReference type="OrthoDB" id="4640801at2"/>
<dbReference type="Gene3D" id="3.40.50.300">
    <property type="entry name" value="P-loop containing nucleotide triphosphate hydrolases"/>
    <property type="match status" value="1"/>
</dbReference>
<feature type="compositionally biased region" description="Polar residues" evidence="1">
    <location>
        <begin position="379"/>
        <end position="392"/>
    </location>
</feature>